<protein>
    <submittedName>
        <fullName evidence="2">Uncharacterized protein</fullName>
    </submittedName>
</protein>
<feature type="region of interest" description="Disordered" evidence="1">
    <location>
        <begin position="82"/>
        <end position="102"/>
    </location>
</feature>
<evidence type="ECO:0000313" key="2">
    <source>
        <dbReference type="EMBL" id="ADV66410.1"/>
    </source>
</evidence>
<evidence type="ECO:0000313" key="3">
    <source>
        <dbReference type="Proteomes" id="UP000008635"/>
    </source>
</evidence>
<evidence type="ECO:0000256" key="1">
    <source>
        <dbReference type="SAM" id="MobiDB-lite"/>
    </source>
</evidence>
<dbReference type="EMBL" id="CP002454">
    <property type="protein sequence ID" value="ADV66410.1"/>
    <property type="molecule type" value="Genomic_DNA"/>
</dbReference>
<keyword evidence="3" id="KW-1185">Reference proteome</keyword>
<feature type="compositionally biased region" description="Low complexity" evidence="1">
    <location>
        <begin position="83"/>
        <end position="95"/>
    </location>
</feature>
<organism evidence="2 3">
    <name type="scientific">Deinococcus maricopensis (strain DSM 21211 / LMG 22137 / NRRL B-23946 / LB-34)</name>
    <dbReference type="NCBI Taxonomy" id="709986"/>
    <lineage>
        <taxon>Bacteria</taxon>
        <taxon>Thermotogati</taxon>
        <taxon>Deinococcota</taxon>
        <taxon>Deinococci</taxon>
        <taxon>Deinococcales</taxon>
        <taxon>Deinococcaceae</taxon>
        <taxon>Deinococcus</taxon>
    </lineage>
</organism>
<proteinExistence type="predicted"/>
<dbReference type="KEGG" id="dmr:Deima_0754"/>
<name>E8U5S1_DEIML</name>
<dbReference type="AlphaFoldDB" id="E8U5S1"/>
<accession>E8U5S1</accession>
<gene>
    <name evidence="2" type="ordered locus">Deima_0754</name>
</gene>
<reference evidence="3" key="2">
    <citation type="submission" date="2011-01" db="EMBL/GenBank/DDBJ databases">
        <title>The complete genome of Deinococcus maricopensis DSM 21211.</title>
        <authorList>
            <consortium name="US DOE Joint Genome Institute (JGI-PGF)"/>
            <person name="Lucas S."/>
            <person name="Copeland A."/>
            <person name="Lapidus A."/>
            <person name="Goodwin L."/>
            <person name="Pitluck S."/>
            <person name="Kyrpides N."/>
            <person name="Mavromatis K."/>
            <person name="Pagani I."/>
            <person name="Ivanova N."/>
            <person name="Ovchinnikova G."/>
            <person name="Zeytun A."/>
            <person name="Detter J.C."/>
            <person name="Han C."/>
            <person name="Land M."/>
            <person name="Hauser L."/>
            <person name="Markowitz V."/>
            <person name="Cheng J.-F."/>
            <person name="Hugenholtz P."/>
            <person name="Woyke T."/>
            <person name="Wu D."/>
            <person name="Pukall R."/>
            <person name="Gehrich-Schroeter G."/>
            <person name="Brambilla E."/>
            <person name="Klenk H.-P."/>
            <person name="Eisen J.A."/>
        </authorList>
    </citation>
    <scope>NUCLEOTIDE SEQUENCE [LARGE SCALE GENOMIC DNA]</scope>
    <source>
        <strain evidence="3">DSM 21211 / LMG 22137 / NRRL B-23946 / LB-34</strain>
    </source>
</reference>
<sequence length="102" mass="11002">MPGRRRIPNDRGAYDAVLAARQQGGRVVRAVRDRRFEQARFTLQKGRVRVLGAWANATTGTGSTLALCTPLKVAVQRARRVRASSSANAAADSAAHSTNTAW</sequence>
<dbReference type="HOGENOM" id="CLU_2272772_0_0_0"/>
<reference evidence="2 3" key="1">
    <citation type="journal article" date="2011" name="Stand. Genomic Sci.">
        <title>Complete genome sequence of Deinococcus maricopensis type strain (LB-34).</title>
        <authorList>
            <person name="Pukall R."/>
            <person name="Zeytun A."/>
            <person name="Lucas S."/>
            <person name="Lapidus A."/>
            <person name="Hammon N."/>
            <person name="Deshpande S."/>
            <person name="Nolan M."/>
            <person name="Cheng J.F."/>
            <person name="Pitluck S."/>
            <person name="Liolios K."/>
            <person name="Pagani I."/>
            <person name="Mikhailova N."/>
            <person name="Ivanova N."/>
            <person name="Mavromatis K."/>
            <person name="Pati A."/>
            <person name="Tapia R."/>
            <person name="Han C."/>
            <person name="Goodwin L."/>
            <person name="Chen A."/>
            <person name="Palaniappan K."/>
            <person name="Land M."/>
            <person name="Hauser L."/>
            <person name="Chang Y.J."/>
            <person name="Jeffries C.D."/>
            <person name="Brambilla E.M."/>
            <person name="Rohde M."/>
            <person name="Goker M."/>
            <person name="Detter J.C."/>
            <person name="Woyke T."/>
            <person name="Bristow J."/>
            <person name="Eisen J.A."/>
            <person name="Markowitz V."/>
            <person name="Hugenholtz P."/>
            <person name="Kyrpides N.C."/>
            <person name="Klenk H.P."/>
        </authorList>
    </citation>
    <scope>NUCLEOTIDE SEQUENCE [LARGE SCALE GENOMIC DNA]</scope>
    <source>
        <strain evidence="3">DSM 21211 / LMG 22137 / NRRL B-23946 / LB-34</strain>
    </source>
</reference>
<dbReference type="Proteomes" id="UP000008635">
    <property type="component" value="Chromosome"/>
</dbReference>